<proteinExistence type="predicted"/>
<evidence type="ECO:0000313" key="3">
    <source>
        <dbReference type="WBParaSite" id="ACRNAN_scaffold270.g22127.t1"/>
    </source>
</evidence>
<dbReference type="AlphaFoldDB" id="A0A914DJH6"/>
<keyword evidence="1" id="KW-0732">Signal</keyword>
<reference evidence="3" key="1">
    <citation type="submission" date="2022-11" db="UniProtKB">
        <authorList>
            <consortium name="WormBaseParasite"/>
        </authorList>
    </citation>
    <scope>IDENTIFICATION</scope>
</reference>
<feature type="chain" id="PRO_5037663843" evidence="1">
    <location>
        <begin position="24"/>
        <end position="393"/>
    </location>
</feature>
<sequence length="393" mass="44112">MLNLIQHRLLLLIILILPSIIVKEKIFLRQSEFCINFASPLTLNSPQYAYWNLTLALTAAPSSRIISMNTSIKIVDEYFGNYSTITFKADNGTLEFISNFNFTCNFCSYGIFYIYDSDNLNNLLYMSEASNLISTSYQHISLNRAITVLYVGNEYNDKTLTGYAVARVLEDNTKNCNLSNLLILSNNLSSLEVFRSNVDGNCIGYLYVPSDVTIDIPLFIYKGSGNVTFSGSHDYESQFPLISLNNDMLNNYAYEFILNKGLYTLDIPPNSTIALNYIINPGSFHTFDDKTYGIISSNGEPVHADIICQGCIANWAPVQIYDFNWLTNDISSLEFDCDGSASSFNGNKSLISPYANMTITFPNNCTKLRLNTDGGVKFFFIYSACKICNSLKN</sequence>
<evidence type="ECO:0000313" key="2">
    <source>
        <dbReference type="Proteomes" id="UP000887540"/>
    </source>
</evidence>
<keyword evidence="2" id="KW-1185">Reference proteome</keyword>
<name>A0A914DJH6_9BILA</name>
<dbReference type="WBParaSite" id="ACRNAN_scaffold270.g22127.t1">
    <property type="protein sequence ID" value="ACRNAN_scaffold270.g22127.t1"/>
    <property type="gene ID" value="ACRNAN_scaffold270.g22127"/>
</dbReference>
<organism evidence="2 3">
    <name type="scientific">Acrobeloides nanus</name>
    <dbReference type="NCBI Taxonomy" id="290746"/>
    <lineage>
        <taxon>Eukaryota</taxon>
        <taxon>Metazoa</taxon>
        <taxon>Ecdysozoa</taxon>
        <taxon>Nematoda</taxon>
        <taxon>Chromadorea</taxon>
        <taxon>Rhabditida</taxon>
        <taxon>Tylenchina</taxon>
        <taxon>Cephalobomorpha</taxon>
        <taxon>Cephaloboidea</taxon>
        <taxon>Cephalobidae</taxon>
        <taxon>Acrobeloides</taxon>
    </lineage>
</organism>
<evidence type="ECO:0000256" key="1">
    <source>
        <dbReference type="SAM" id="SignalP"/>
    </source>
</evidence>
<protein>
    <submittedName>
        <fullName evidence="3">Uncharacterized protein</fullName>
    </submittedName>
</protein>
<dbReference type="Proteomes" id="UP000887540">
    <property type="component" value="Unplaced"/>
</dbReference>
<feature type="signal peptide" evidence="1">
    <location>
        <begin position="1"/>
        <end position="23"/>
    </location>
</feature>
<accession>A0A914DJH6</accession>